<proteinExistence type="predicted"/>
<dbReference type="Proteomes" id="UP000601789">
    <property type="component" value="Unassembled WGS sequence"/>
</dbReference>
<name>A0ABS0SH25_9HYPH</name>
<dbReference type="RefSeq" id="WP_198478140.1">
    <property type="nucleotide sequence ID" value="NZ_JADGMQ010000019.1"/>
</dbReference>
<reference evidence="2 3" key="1">
    <citation type="submission" date="2020-10" db="EMBL/GenBank/DDBJ databases">
        <title>Aquamicrobium zhengzhouensis sp. nov., a exopolysaccharide producing bacterium isolated from farmland soil.</title>
        <authorList>
            <person name="Wang X."/>
        </authorList>
    </citation>
    <scope>NUCLEOTIDE SEQUENCE [LARGE SCALE GENOMIC DNA]</scope>
    <source>
        <strain evidence="3">cd-1</strain>
    </source>
</reference>
<dbReference type="EMBL" id="JADGMQ010000019">
    <property type="protein sequence ID" value="MBI1622604.1"/>
    <property type="molecule type" value="Genomic_DNA"/>
</dbReference>
<comment type="caution">
    <text evidence="2">The sequence shown here is derived from an EMBL/GenBank/DDBJ whole genome shotgun (WGS) entry which is preliminary data.</text>
</comment>
<evidence type="ECO:0000313" key="2">
    <source>
        <dbReference type="EMBL" id="MBI1622604.1"/>
    </source>
</evidence>
<feature type="region of interest" description="Disordered" evidence="1">
    <location>
        <begin position="26"/>
        <end position="46"/>
    </location>
</feature>
<evidence type="ECO:0000256" key="1">
    <source>
        <dbReference type="SAM" id="MobiDB-lite"/>
    </source>
</evidence>
<protein>
    <submittedName>
        <fullName evidence="2">Uncharacterized protein</fullName>
    </submittedName>
</protein>
<organism evidence="2 3">
    <name type="scientific">Aquamicrobium zhengzhouense</name>
    <dbReference type="NCBI Taxonomy" id="2781738"/>
    <lineage>
        <taxon>Bacteria</taxon>
        <taxon>Pseudomonadati</taxon>
        <taxon>Pseudomonadota</taxon>
        <taxon>Alphaproteobacteria</taxon>
        <taxon>Hyphomicrobiales</taxon>
        <taxon>Phyllobacteriaceae</taxon>
        <taxon>Aquamicrobium</taxon>
    </lineage>
</organism>
<sequence>MKIGIKRTNDLEKFPPFAKLVNDQEGNAAADYRGQLSVRHHTRRAR</sequence>
<evidence type="ECO:0000313" key="3">
    <source>
        <dbReference type="Proteomes" id="UP000601789"/>
    </source>
</evidence>
<gene>
    <name evidence="2" type="ORF">IOD40_18270</name>
</gene>
<keyword evidence="3" id="KW-1185">Reference proteome</keyword>
<accession>A0ABS0SH25</accession>